<dbReference type="GO" id="GO:0003700">
    <property type="term" value="F:DNA-binding transcription factor activity"/>
    <property type="evidence" value="ECO:0007669"/>
    <property type="project" value="InterPro"/>
</dbReference>
<dbReference type="InterPro" id="IPR018062">
    <property type="entry name" value="HTH_AraC-typ_CS"/>
</dbReference>
<dbReference type="RefSeq" id="WP_249318596.1">
    <property type="nucleotide sequence ID" value="NZ_JACRSN010000005.1"/>
</dbReference>
<evidence type="ECO:0000256" key="4">
    <source>
        <dbReference type="ARBA" id="ARBA00023163"/>
    </source>
</evidence>
<keyword evidence="4" id="KW-0804">Transcription</keyword>
<dbReference type="Gene3D" id="3.40.50.2300">
    <property type="match status" value="1"/>
</dbReference>
<keyword evidence="6" id="KW-0597">Phosphoprotein</keyword>
<name>A0A926D8F5_9FIRM</name>
<dbReference type="Pfam" id="PF00072">
    <property type="entry name" value="Response_reg"/>
    <property type="match status" value="1"/>
</dbReference>
<evidence type="ECO:0000313" key="10">
    <source>
        <dbReference type="Proteomes" id="UP000651482"/>
    </source>
</evidence>
<evidence type="ECO:0000256" key="2">
    <source>
        <dbReference type="ARBA" id="ARBA00023015"/>
    </source>
</evidence>
<gene>
    <name evidence="9" type="ORF">IAG03_04370</name>
</gene>
<dbReference type="SUPFAM" id="SSF46689">
    <property type="entry name" value="Homeodomain-like"/>
    <property type="match status" value="1"/>
</dbReference>
<dbReference type="PANTHER" id="PTHR43280">
    <property type="entry name" value="ARAC-FAMILY TRANSCRIPTIONAL REGULATOR"/>
    <property type="match status" value="1"/>
</dbReference>
<evidence type="ECO:0000256" key="3">
    <source>
        <dbReference type="ARBA" id="ARBA00023125"/>
    </source>
</evidence>
<accession>A0A926D8F5</accession>
<dbReference type="GO" id="GO:0043565">
    <property type="term" value="F:sequence-specific DNA binding"/>
    <property type="evidence" value="ECO:0007669"/>
    <property type="project" value="InterPro"/>
</dbReference>
<feature type="domain" description="Response regulatory" evidence="8">
    <location>
        <begin position="5"/>
        <end position="122"/>
    </location>
</feature>
<dbReference type="PROSITE" id="PS01124">
    <property type="entry name" value="HTH_ARAC_FAMILY_2"/>
    <property type="match status" value="1"/>
</dbReference>
<evidence type="ECO:0000313" key="9">
    <source>
        <dbReference type="EMBL" id="MBC8533247.1"/>
    </source>
</evidence>
<dbReference type="PROSITE" id="PS50110">
    <property type="entry name" value="RESPONSE_REGULATORY"/>
    <property type="match status" value="1"/>
</dbReference>
<dbReference type="AlphaFoldDB" id="A0A926D8F5"/>
<dbReference type="PANTHER" id="PTHR43280:SF10">
    <property type="entry name" value="REGULATORY PROTEIN POCR"/>
    <property type="match status" value="1"/>
</dbReference>
<dbReference type="InterPro" id="IPR018060">
    <property type="entry name" value="HTH_AraC"/>
</dbReference>
<dbReference type="SMART" id="SM00342">
    <property type="entry name" value="HTH_ARAC"/>
    <property type="match status" value="1"/>
</dbReference>
<evidence type="ECO:0000259" key="8">
    <source>
        <dbReference type="PROSITE" id="PS50110"/>
    </source>
</evidence>
<dbReference type="Pfam" id="PF12833">
    <property type="entry name" value="HTH_18"/>
    <property type="match status" value="1"/>
</dbReference>
<sequence length="515" mass="60284">MERFSAVFVDDEPLTLELLYYRIDWELLNVEIVGKFTNVLEAIDAIKSLKPDIVISDINMPYLNGLDFGEIILDIYPQVKLIMLTGYENFSYVRKSLQIGVSDYLLKPICAEEIFVSVQKICGKIREERKEESYDAILTQYANESIWQRILLYETAPEEIYSSIDSRMVSAQNYSILLVEIQDCEFSNQEKFLVTREVMQFMYKFWRDIFFQPAFCRLLEVAVVLGGATDLFINAPILLEKLRETLPYNFALTFSENPVSLDVLPEEYALLQKILLYKFLIGYNHIILRKDIHEKSNDNVVNEKYYIRQISSALQARLVDQARHLSKEYLDAYKRTFCRLDDIRYCAANIIWIIARTFDSDDEVSFYCNLPAIWDIFVKCDTLFSLESFLWQCFHMITSQQAEQNTDLISEKIKSIIHEKYKDYEFSLNSIAEVLCRNPSYISRIFKQQTGENITSYIMRIRMENAKKLLSETSLKIGEIAENIGVIDANYFSICFRKYEGCSPSEYRLKMLNGK</sequence>
<dbReference type="CDD" id="cd17536">
    <property type="entry name" value="REC_YesN-like"/>
    <property type="match status" value="1"/>
</dbReference>
<comment type="function">
    <text evidence="5">May play the central regulatory role in sporulation. It may be an element of the effector pathway responsible for the activation of sporulation genes in response to nutritional stress. Spo0A may act in concert with spo0H (a sigma factor) to control the expression of some genes that are critical to the sporulation process.</text>
</comment>
<evidence type="ECO:0000259" key="7">
    <source>
        <dbReference type="PROSITE" id="PS01124"/>
    </source>
</evidence>
<feature type="modified residue" description="4-aspartylphosphate" evidence="6">
    <location>
        <position position="57"/>
    </location>
</feature>
<reference evidence="9" key="1">
    <citation type="submission" date="2020-08" db="EMBL/GenBank/DDBJ databases">
        <title>Genome public.</title>
        <authorList>
            <person name="Liu C."/>
            <person name="Sun Q."/>
        </authorList>
    </citation>
    <scope>NUCLEOTIDE SEQUENCE</scope>
    <source>
        <strain evidence="9">NSJ-40</strain>
    </source>
</reference>
<dbReference type="SMART" id="SM00448">
    <property type="entry name" value="REC"/>
    <property type="match status" value="1"/>
</dbReference>
<evidence type="ECO:0000256" key="1">
    <source>
        <dbReference type="ARBA" id="ARBA00018672"/>
    </source>
</evidence>
<dbReference type="InterPro" id="IPR001789">
    <property type="entry name" value="Sig_transdc_resp-reg_receiver"/>
</dbReference>
<evidence type="ECO:0000256" key="5">
    <source>
        <dbReference type="ARBA" id="ARBA00024867"/>
    </source>
</evidence>
<feature type="domain" description="HTH araC/xylS-type" evidence="7">
    <location>
        <begin position="411"/>
        <end position="510"/>
    </location>
</feature>
<dbReference type="InterPro" id="IPR009057">
    <property type="entry name" value="Homeodomain-like_sf"/>
</dbReference>
<dbReference type="GO" id="GO:0000160">
    <property type="term" value="P:phosphorelay signal transduction system"/>
    <property type="evidence" value="ECO:0007669"/>
    <property type="project" value="InterPro"/>
</dbReference>
<dbReference type="InterPro" id="IPR011006">
    <property type="entry name" value="CheY-like_superfamily"/>
</dbReference>
<dbReference type="EMBL" id="JACRSN010000005">
    <property type="protein sequence ID" value="MBC8533247.1"/>
    <property type="molecule type" value="Genomic_DNA"/>
</dbReference>
<dbReference type="PROSITE" id="PS00041">
    <property type="entry name" value="HTH_ARAC_FAMILY_1"/>
    <property type="match status" value="1"/>
</dbReference>
<protein>
    <recommendedName>
        <fullName evidence="1">Stage 0 sporulation protein A homolog</fullName>
    </recommendedName>
</protein>
<organism evidence="9 10">
    <name type="scientific">Yeguia hominis</name>
    <dbReference type="NCBI Taxonomy" id="2763662"/>
    <lineage>
        <taxon>Bacteria</taxon>
        <taxon>Bacillati</taxon>
        <taxon>Bacillota</taxon>
        <taxon>Clostridia</taxon>
        <taxon>Eubacteriales</taxon>
        <taxon>Yeguiaceae</taxon>
        <taxon>Yeguia</taxon>
    </lineage>
</organism>
<dbReference type="SUPFAM" id="SSF52172">
    <property type="entry name" value="CheY-like"/>
    <property type="match status" value="1"/>
</dbReference>
<keyword evidence="2" id="KW-0805">Transcription regulation</keyword>
<comment type="caution">
    <text evidence="9">The sequence shown here is derived from an EMBL/GenBank/DDBJ whole genome shotgun (WGS) entry which is preliminary data.</text>
</comment>
<dbReference type="Proteomes" id="UP000651482">
    <property type="component" value="Unassembled WGS sequence"/>
</dbReference>
<keyword evidence="3" id="KW-0238">DNA-binding</keyword>
<evidence type="ECO:0000256" key="6">
    <source>
        <dbReference type="PROSITE-ProRule" id="PRU00169"/>
    </source>
</evidence>
<keyword evidence="10" id="KW-1185">Reference proteome</keyword>
<proteinExistence type="predicted"/>
<dbReference type="Gene3D" id="1.10.10.60">
    <property type="entry name" value="Homeodomain-like"/>
    <property type="match status" value="2"/>
</dbReference>